<feature type="transmembrane region" description="Helical" evidence="7">
    <location>
        <begin position="313"/>
        <end position="332"/>
    </location>
</feature>
<proteinExistence type="predicted"/>
<dbReference type="PROSITE" id="PS50850">
    <property type="entry name" value="MFS"/>
    <property type="match status" value="1"/>
</dbReference>
<comment type="caution">
    <text evidence="9">The sequence shown here is derived from an EMBL/GenBank/DDBJ whole genome shotgun (WGS) entry which is preliminary data.</text>
</comment>
<feature type="transmembrane region" description="Helical" evidence="7">
    <location>
        <begin position="281"/>
        <end position="301"/>
    </location>
</feature>
<keyword evidence="2" id="KW-0813">Transport</keyword>
<evidence type="ECO:0000256" key="3">
    <source>
        <dbReference type="ARBA" id="ARBA00022475"/>
    </source>
</evidence>
<protein>
    <submittedName>
        <fullName evidence="9">MFS family permease</fullName>
    </submittedName>
</protein>
<dbReference type="PROSITE" id="PS00216">
    <property type="entry name" value="SUGAR_TRANSPORT_1"/>
    <property type="match status" value="1"/>
</dbReference>
<keyword evidence="6 7" id="KW-0472">Membrane</keyword>
<keyword evidence="3" id="KW-1003">Cell membrane</keyword>
<evidence type="ECO:0000313" key="10">
    <source>
        <dbReference type="Proteomes" id="UP000781958"/>
    </source>
</evidence>
<organism evidence="9 10">
    <name type="scientific">Azospirillum rugosum</name>
    <dbReference type="NCBI Taxonomy" id="416170"/>
    <lineage>
        <taxon>Bacteria</taxon>
        <taxon>Pseudomonadati</taxon>
        <taxon>Pseudomonadota</taxon>
        <taxon>Alphaproteobacteria</taxon>
        <taxon>Rhodospirillales</taxon>
        <taxon>Azospirillaceae</taxon>
        <taxon>Azospirillum</taxon>
    </lineage>
</organism>
<feature type="transmembrane region" description="Helical" evidence="7">
    <location>
        <begin position="54"/>
        <end position="78"/>
    </location>
</feature>
<name>A0ABS4SL94_9PROT</name>
<evidence type="ECO:0000259" key="8">
    <source>
        <dbReference type="PROSITE" id="PS50850"/>
    </source>
</evidence>
<feature type="transmembrane region" description="Helical" evidence="7">
    <location>
        <begin position="156"/>
        <end position="178"/>
    </location>
</feature>
<feature type="transmembrane region" description="Helical" evidence="7">
    <location>
        <begin position="90"/>
        <end position="111"/>
    </location>
</feature>
<reference evidence="9 10" key="1">
    <citation type="submission" date="2021-03" db="EMBL/GenBank/DDBJ databases">
        <title>Genomic Encyclopedia of Type Strains, Phase III (KMG-III): the genomes of soil and plant-associated and newly described type strains.</title>
        <authorList>
            <person name="Whitman W."/>
        </authorList>
    </citation>
    <scope>NUCLEOTIDE SEQUENCE [LARGE SCALE GENOMIC DNA]</scope>
    <source>
        <strain evidence="9 10">IMMIB AFH-6</strain>
    </source>
</reference>
<dbReference type="InterPro" id="IPR020846">
    <property type="entry name" value="MFS_dom"/>
</dbReference>
<evidence type="ECO:0000256" key="7">
    <source>
        <dbReference type="SAM" id="Phobius"/>
    </source>
</evidence>
<keyword evidence="5 7" id="KW-1133">Transmembrane helix</keyword>
<accession>A0ABS4SL94</accession>
<dbReference type="InterPro" id="IPR036259">
    <property type="entry name" value="MFS_trans_sf"/>
</dbReference>
<comment type="subcellular location">
    <subcellularLocation>
        <location evidence="1">Cell membrane</location>
        <topology evidence="1">Multi-pass membrane protein</topology>
    </subcellularLocation>
</comment>
<feature type="transmembrane region" description="Helical" evidence="7">
    <location>
        <begin position="408"/>
        <end position="430"/>
    </location>
</feature>
<evidence type="ECO:0000256" key="5">
    <source>
        <dbReference type="ARBA" id="ARBA00022989"/>
    </source>
</evidence>
<dbReference type="InterPro" id="IPR005828">
    <property type="entry name" value="MFS_sugar_transport-like"/>
</dbReference>
<evidence type="ECO:0000256" key="4">
    <source>
        <dbReference type="ARBA" id="ARBA00022692"/>
    </source>
</evidence>
<feature type="transmembrane region" description="Helical" evidence="7">
    <location>
        <begin position="381"/>
        <end position="402"/>
    </location>
</feature>
<keyword evidence="4 7" id="KW-0812">Transmembrane</keyword>
<feature type="transmembrane region" description="Helical" evidence="7">
    <location>
        <begin position="190"/>
        <end position="209"/>
    </location>
</feature>
<feature type="transmembrane region" description="Helical" evidence="7">
    <location>
        <begin position="20"/>
        <end position="48"/>
    </location>
</feature>
<gene>
    <name evidence="9" type="ORF">J2851_003122</name>
</gene>
<dbReference type="InterPro" id="IPR005829">
    <property type="entry name" value="Sugar_transporter_CS"/>
</dbReference>
<dbReference type="Gene3D" id="1.20.1250.20">
    <property type="entry name" value="MFS general substrate transporter like domains"/>
    <property type="match status" value="2"/>
</dbReference>
<evidence type="ECO:0000313" key="9">
    <source>
        <dbReference type="EMBL" id="MBP2293339.1"/>
    </source>
</evidence>
<feature type="transmembrane region" description="Helical" evidence="7">
    <location>
        <begin position="338"/>
        <end position="360"/>
    </location>
</feature>
<dbReference type="Pfam" id="PF00083">
    <property type="entry name" value="Sugar_tr"/>
    <property type="match status" value="1"/>
</dbReference>
<sequence>MMMGRVDDGSHRRPMLRVILASSAGTIVEWYDFFIYATLAVFLADIFFPKGDPIAGVLLSVGTFATGYLLRPLGGLFFGAMGDRIGRKRTFVITMLIMGASTVAIGLLPTYEHVGLLAPVLLIVLRMMQGIALGGEYGGAAIYVAENASPREMGYWTGWIQTTAGIGLLCATGVTLLVRSSTTAEQFASWGWRLPFLMSLALVLISLWIRAGAEESPVFREMERRGTLEKSPVKAALSDGANIRAMLVALFGVSAGVAAMSGILFLYCGIFLQAILKADPIFVSTGLAAGILLGIPFFPIMGGLSDRFGRRRVIFTGLALNALLLFPIFFGLEHAAQSHSLALLVALVAALTVLFAAIYGPYAAFMSEQFPPQMRYTSVSLPFNIAFSLIGGLLPLVCLTLVRETGYIHAGLFYPLGMIVLSGAVGAVFLRRPAPGAAGMAVARAGE</sequence>
<feature type="domain" description="Major facilitator superfamily (MFS) profile" evidence="8">
    <location>
        <begin position="18"/>
        <end position="435"/>
    </location>
</feature>
<keyword evidence="10" id="KW-1185">Reference proteome</keyword>
<dbReference type="Proteomes" id="UP000781958">
    <property type="component" value="Unassembled WGS sequence"/>
</dbReference>
<feature type="transmembrane region" description="Helical" evidence="7">
    <location>
        <begin position="247"/>
        <end position="275"/>
    </location>
</feature>
<dbReference type="EMBL" id="JAGINP010000010">
    <property type="protein sequence ID" value="MBP2293339.1"/>
    <property type="molecule type" value="Genomic_DNA"/>
</dbReference>
<dbReference type="SUPFAM" id="SSF103473">
    <property type="entry name" value="MFS general substrate transporter"/>
    <property type="match status" value="1"/>
</dbReference>
<dbReference type="PANTHER" id="PTHR43045:SF7">
    <property type="entry name" value="MAJOR FACILITATOR SUPERFAMILY TRANSPORTER"/>
    <property type="match status" value="1"/>
</dbReference>
<evidence type="ECO:0000256" key="2">
    <source>
        <dbReference type="ARBA" id="ARBA00022448"/>
    </source>
</evidence>
<evidence type="ECO:0000256" key="1">
    <source>
        <dbReference type="ARBA" id="ARBA00004651"/>
    </source>
</evidence>
<dbReference type="RefSeq" id="WP_209767272.1">
    <property type="nucleotide sequence ID" value="NZ_JAGINP010000010.1"/>
</dbReference>
<dbReference type="PANTHER" id="PTHR43045">
    <property type="entry name" value="SHIKIMATE TRANSPORTER"/>
    <property type="match status" value="1"/>
</dbReference>
<evidence type="ECO:0000256" key="6">
    <source>
        <dbReference type="ARBA" id="ARBA00023136"/>
    </source>
</evidence>